<reference evidence="12" key="1">
    <citation type="journal article" date="2020" name="Stud. Mycol.">
        <title>101 Dothideomycetes genomes: a test case for predicting lifestyles and emergence of pathogens.</title>
        <authorList>
            <person name="Haridas S."/>
            <person name="Albert R."/>
            <person name="Binder M."/>
            <person name="Bloem J."/>
            <person name="Labutti K."/>
            <person name="Salamov A."/>
            <person name="Andreopoulos B."/>
            <person name="Baker S."/>
            <person name="Barry K."/>
            <person name="Bills G."/>
            <person name="Bluhm B."/>
            <person name="Cannon C."/>
            <person name="Castanera R."/>
            <person name="Culley D."/>
            <person name="Daum C."/>
            <person name="Ezra D."/>
            <person name="Gonzalez J."/>
            <person name="Henrissat B."/>
            <person name="Kuo A."/>
            <person name="Liang C."/>
            <person name="Lipzen A."/>
            <person name="Lutzoni F."/>
            <person name="Magnuson J."/>
            <person name="Mondo S."/>
            <person name="Nolan M."/>
            <person name="Ohm R."/>
            <person name="Pangilinan J."/>
            <person name="Park H.-J."/>
            <person name="Ramirez L."/>
            <person name="Alfaro M."/>
            <person name="Sun H."/>
            <person name="Tritt A."/>
            <person name="Yoshinaga Y."/>
            <person name="Zwiers L.-H."/>
            <person name="Turgeon B."/>
            <person name="Goodwin S."/>
            <person name="Spatafora J."/>
            <person name="Crous P."/>
            <person name="Grigoriev I."/>
        </authorList>
    </citation>
    <scope>NUCLEOTIDE SEQUENCE</scope>
    <source>
        <strain evidence="12">CBS 262.69</strain>
    </source>
</reference>
<evidence type="ECO:0000313" key="13">
    <source>
        <dbReference type="Proteomes" id="UP000799640"/>
    </source>
</evidence>
<feature type="compositionally biased region" description="Polar residues" evidence="9">
    <location>
        <begin position="1307"/>
        <end position="1318"/>
    </location>
</feature>
<dbReference type="PROSITE" id="PS00518">
    <property type="entry name" value="ZF_RING_1"/>
    <property type="match status" value="1"/>
</dbReference>
<dbReference type="GO" id="GO:0019369">
    <property type="term" value="P:arachidonate metabolic process"/>
    <property type="evidence" value="ECO:0007669"/>
    <property type="project" value="TreeGrafter"/>
</dbReference>
<evidence type="ECO:0000256" key="3">
    <source>
        <dbReference type="ARBA" id="ARBA00022801"/>
    </source>
</evidence>
<dbReference type="PANTHER" id="PTHR24185:SF1">
    <property type="entry name" value="CALCIUM-INDEPENDENT PHOSPHOLIPASE A2-GAMMA"/>
    <property type="match status" value="1"/>
</dbReference>
<feature type="region of interest" description="Disordered" evidence="9">
    <location>
        <begin position="1255"/>
        <end position="1290"/>
    </location>
</feature>
<keyword evidence="2 7" id="KW-0863">Zinc-finger</keyword>
<feature type="region of interest" description="Disordered" evidence="9">
    <location>
        <begin position="1"/>
        <end position="22"/>
    </location>
</feature>
<dbReference type="PANTHER" id="PTHR24185">
    <property type="entry name" value="CALCIUM-INDEPENDENT PHOSPHOLIPASE A2-GAMMA"/>
    <property type="match status" value="1"/>
</dbReference>
<dbReference type="GO" id="GO:0016020">
    <property type="term" value="C:membrane"/>
    <property type="evidence" value="ECO:0007669"/>
    <property type="project" value="TreeGrafter"/>
</dbReference>
<keyword evidence="6" id="KW-0443">Lipid metabolism</keyword>
<dbReference type="CDD" id="cd07199">
    <property type="entry name" value="Pat17_PNPLA8_PNPLA9_like"/>
    <property type="match status" value="1"/>
</dbReference>
<dbReference type="PROSITE" id="PS51635">
    <property type="entry name" value="PNPLA"/>
    <property type="match status" value="1"/>
</dbReference>
<evidence type="ECO:0000256" key="8">
    <source>
        <dbReference type="PROSITE-ProRule" id="PRU01161"/>
    </source>
</evidence>
<dbReference type="SUPFAM" id="SSF52151">
    <property type="entry name" value="FabD/lysophospholipase-like"/>
    <property type="match status" value="1"/>
</dbReference>
<dbReference type="InterPro" id="IPR017907">
    <property type="entry name" value="Znf_RING_CS"/>
</dbReference>
<dbReference type="GO" id="GO:0008270">
    <property type="term" value="F:zinc ion binding"/>
    <property type="evidence" value="ECO:0007669"/>
    <property type="project" value="UniProtKB-KW"/>
</dbReference>
<dbReference type="OrthoDB" id="194358at2759"/>
<keyword evidence="4" id="KW-0862">Zinc</keyword>
<comment type="caution">
    <text evidence="8">Lacks conserved residue(s) required for the propagation of feature annotation.</text>
</comment>
<gene>
    <name evidence="12" type="ORF">EJ06DRAFT_6418</name>
</gene>
<dbReference type="GO" id="GO:0047499">
    <property type="term" value="F:calcium-independent phospholipase A2 activity"/>
    <property type="evidence" value="ECO:0007669"/>
    <property type="project" value="TreeGrafter"/>
</dbReference>
<evidence type="ECO:0000256" key="5">
    <source>
        <dbReference type="ARBA" id="ARBA00022963"/>
    </source>
</evidence>
<dbReference type="Pfam" id="PF01734">
    <property type="entry name" value="Patatin"/>
    <property type="match status" value="1"/>
</dbReference>
<accession>A0A6G1I9V9</accession>
<keyword evidence="13" id="KW-1185">Reference proteome</keyword>
<sequence length="1459" mass="161614">MVGRSDRPGSQYPPPQSGTINLDDFDEADEAEICCEACEEEESTIQQALYFCYACDFVFCDRCWNAQLPHRKRVGAKATGSAAIHERANPWVAKQVQNALSPPSNEDVYAKLCAQDENTAWFGVNRNVPSDQLLIFQDSGRFAEIMTGTRAEGSSRRLSWDSEVSKASARDMRTPSLVSFVGQSGAGKSTLINLLITFKGGAGRVQQPAPVVGMSGKDVPTSEDVHLYSDPATISSEAPLLYADCEGLEGGEREPVGTMFRRTRNETNTNYKKTQTDEVSRNQFGSERALLWANTPHRRTRQFAVTHLYPRLLYTFSDTIVFVLKNPRVIESVFERLIEWAAAALETSSNQPVLPCAIIALNASEVNLPAEMWDSDFVTNSLLESLSSTVHDNAAFRQYADFWKERGKYINTLQQLVQCYYSSIQIIRIPGAGRPKLIREQVEKLYGGIAHGCKTTRGLKQSLRLLLNATELQSYLHYAFDHFAHSLEEAFDFVQASFVNSPIPTDFGGNILRLGINITEQQGSKVGAREIFQQLALVVASCIMLDSVRHEIPGDAERILPEYLDHLDFALEDFCNRHWPCEFMAHGAEYPWWQQHLDGITAHRNLQQLVAKSKCVNVRSGHGSKGHQTKSGTIFASGAYVSSFSFEEDRGEFHHTVFTRLQELMTRLAERVNEGESQEAAAHDIHREETLLPMYQHTLRGSERFFYCHTICLGCLFDHPEHILPCGHILCTACIKDFGHVKGDSHVEVYQCPLDRNEFPEHKPAVIKLKPEAAGSRILVLDGGGIRAVVQLEILRLLENEWNERLQLSSFCDMIVGTNTSALIALGLTTQGWSLERCAHNIERLCKQAYARRPGRGLPGIGHLLESYSKSKYDTEALESAVTGTFHISQLLFGRAVESSPAFSPKVVVTATSSAGMPAVFANYNRRGTEQLPYKFCRPGQQYMEMKVWEAARATMSTPRLFKAFHHLPSRQVYTAADTWQINPVTVADKERKLVWTDGEGVRPPDFMISIGTGREAEPISSSNGSIASSSGSSVFGSIKKGKNGYRRASSPKRAQMVSDDFAHSISAVTAHLRYVRVNPTLVHLPAADDYSQMQSLKQLIRSHIDIKDIQGIARKLIATLFYFEPEGDSFTNIDQICTVKGYLLCRFANESTELSNLGKLLVEKSRTLPRFVIRTAGQHDQILDITPKITEEMIVRSRFVLPHVTVALSSKLSAVEAFLFLDEDEGCLISGFPRSLGIQETKAMKHRRALAARKAASGTLSSGSSSASIRSKSSKPWQAGGSGRSNSIVSSLSNRTKLLDGETASLVQQPTADSKTSLPAELPGSPVIVRTPPPTRIPAPTSPTSPTSSTFSGETLHGFPVARNASVSSRPYSTISTAMSEGPRSPVQPSKLSAFPPSAHHGRAYRKEIQIDVQPFREEEVEVEGQEPAGGKDVKQLEARLKELEALVLRMALEKESR</sequence>
<evidence type="ECO:0000256" key="6">
    <source>
        <dbReference type="ARBA" id="ARBA00023098"/>
    </source>
</evidence>
<dbReference type="GO" id="GO:0016042">
    <property type="term" value="P:lipid catabolic process"/>
    <property type="evidence" value="ECO:0007669"/>
    <property type="project" value="UniProtKB-KW"/>
</dbReference>
<dbReference type="InterPro" id="IPR016035">
    <property type="entry name" value="Acyl_Trfase/lysoPLipase"/>
</dbReference>
<keyword evidence="1" id="KW-0479">Metal-binding</keyword>
<dbReference type="GO" id="GO:0046486">
    <property type="term" value="P:glycerolipid metabolic process"/>
    <property type="evidence" value="ECO:0007669"/>
    <property type="project" value="UniProtKB-ARBA"/>
</dbReference>
<evidence type="ECO:0000256" key="9">
    <source>
        <dbReference type="SAM" id="MobiDB-lite"/>
    </source>
</evidence>
<dbReference type="Gene3D" id="3.30.40.10">
    <property type="entry name" value="Zinc/RING finger domain, C3HC4 (zinc finger)"/>
    <property type="match status" value="1"/>
</dbReference>
<keyword evidence="3" id="KW-0378">Hydrolase</keyword>
<dbReference type="SUPFAM" id="SSF57850">
    <property type="entry name" value="RING/U-box"/>
    <property type="match status" value="1"/>
</dbReference>
<dbReference type="EMBL" id="ML996687">
    <property type="protein sequence ID" value="KAF2404981.1"/>
    <property type="molecule type" value="Genomic_DNA"/>
</dbReference>
<dbReference type="Proteomes" id="UP000799640">
    <property type="component" value="Unassembled WGS sequence"/>
</dbReference>
<evidence type="ECO:0000256" key="7">
    <source>
        <dbReference type="PROSITE-ProRule" id="PRU00175"/>
    </source>
</evidence>
<dbReference type="InterPro" id="IPR013083">
    <property type="entry name" value="Znf_RING/FYVE/PHD"/>
</dbReference>
<dbReference type="InterPro" id="IPR001841">
    <property type="entry name" value="Znf_RING"/>
</dbReference>
<feature type="compositionally biased region" description="Low complexity" evidence="9">
    <location>
        <begin position="1255"/>
        <end position="1276"/>
    </location>
</feature>
<protein>
    <recommendedName>
        <fullName evidence="14">PNPLA domain-containing protein</fullName>
    </recommendedName>
</protein>
<dbReference type="InterPro" id="IPR027417">
    <property type="entry name" value="P-loop_NTPase"/>
</dbReference>
<evidence type="ECO:0000256" key="2">
    <source>
        <dbReference type="ARBA" id="ARBA00022771"/>
    </source>
</evidence>
<dbReference type="PROSITE" id="PS50089">
    <property type="entry name" value="ZF_RING_2"/>
    <property type="match status" value="1"/>
</dbReference>
<keyword evidence="5" id="KW-0442">Lipid degradation</keyword>
<evidence type="ECO:0000256" key="1">
    <source>
        <dbReference type="ARBA" id="ARBA00022723"/>
    </source>
</evidence>
<evidence type="ECO:0008006" key="14">
    <source>
        <dbReference type="Google" id="ProtNLM"/>
    </source>
</evidence>
<dbReference type="SUPFAM" id="SSF52540">
    <property type="entry name" value="P-loop containing nucleoside triphosphate hydrolases"/>
    <property type="match status" value="1"/>
</dbReference>
<proteinExistence type="predicted"/>
<organism evidence="12 13">
    <name type="scientific">Trichodelitschia bisporula</name>
    <dbReference type="NCBI Taxonomy" id="703511"/>
    <lineage>
        <taxon>Eukaryota</taxon>
        <taxon>Fungi</taxon>
        <taxon>Dikarya</taxon>
        <taxon>Ascomycota</taxon>
        <taxon>Pezizomycotina</taxon>
        <taxon>Dothideomycetes</taxon>
        <taxon>Dothideomycetes incertae sedis</taxon>
        <taxon>Phaeotrichales</taxon>
        <taxon>Phaeotrichaceae</taxon>
        <taxon>Trichodelitschia</taxon>
    </lineage>
</organism>
<evidence type="ECO:0000313" key="12">
    <source>
        <dbReference type="EMBL" id="KAF2404981.1"/>
    </source>
</evidence>
<feature type="region of interest" description="Disordered" evidence="9">
    <location>
        <begin position="1307"/>
        <end position="1353"/>
    </location>
</feature>
<feature type="domain" description="RING-type" evidence="10">
    <location>
        <begin position="712"/>
        <end position="756"/>
    </location>
</feature>
<evidence type="ECO:0000256" key="4">
    <source>
        <dbReference type="ARBA" id="ARBA00022833"/>
    </source>
</evidence>
<evidence type="ECO:0000259" key="11">
    <source>
        <dbReference type="PROSITE" id="PS51635"/>
    </source>
</evidence>
<feature type="domain" description="PNPLA" evidence="11">
    <location>
        <begin position="779"/>
        <end position="989"/>
    </location>
</feature>
<feature type="compositionally biased region" description="Pro residues" evidence="9">
    <location>
        <begin position="1332"/>
        <end position="1344"/>
    </location>
</feature>
<dbReference type="InterPro" id="IPR002641">
    <property type="entry name" value="PNPLA_dom"/>
</dbReference>
<name>A0A6G1I9V9_9PEZI</name>
<evidence type="ECO:0000259" key="10">
    <source>
        <dbReference type="PROSITE" id="PS50089"/>
    </source>
</evidence>
<dbReference type="Gene3D" id="3.40.1090.10">
    <property type="entry name" value="Cytosolic phospholipase A2 catalytic domain"/>
    <property type="match status" value="1"/>
</dbReference>